<evidence type="ECO:0000259" key="4">
    <source>
        <dbReference type="Pfam" id="PF04355"/>
    </source>
</evidence>
<evidence type="ECO:0000256" key="3">
    <source>
        <dbReference type="SAM" id="SignalP"/>
    </source>
</evidence>
<gene>
    <name evidence="5" type="primary">bamE</name>
    <name evidence="5" type="ORF">J3U76_13535</name>
</gene>
<dbReference type="Proteomes" id="UP000664882">
    <property type="component" value="Unassembled WGS sequence"/>
</dbReference>
<proteinExistence type="predicted"/>
<dbReference type="Pfam" id="PF04355">
    <property type="entry name" value="BamE"/>
    <property type="match status" value="1"/>
</dbReference>
<evidence type="ECO:0000313" key="6">
    <source>
        <dbReference type="Proteomes" id="UP000664882"/>
    </source>
</evidence>
<keyword evidence="1 3" id="KW-0732">Signal</keyword>
<evidence type="ECO:0000313" key="5">
    <source>
        <dbReference type="EMBL" id="MBO1520635.1"/>
    </source>
</evidence>
<sequence>MFRLILPLILCFLFVGCASYGAKIDANAVQQIEKGKTTENQVYALLGNPMSVGIAPDGQKFLMYMYTKSQAKASTFIPVVGLLAGGADTTSQTLQVWINANGVVSNYAFNDTQTELKTGVL</sequence>
<evidence type="ECO:0000256" key="2">
    <source>
        <dbReference type="ARBA" id="ARBA00023136"/>
    </source>
</evidence>
<dbReference type="InterPro" id="IPR007450">
    <property type="entry name" value="BamE_dom"/>
</dbReference>
<dbReference type="PROSITE" id="PS51257">
    <property type="entry name" value="PROKAR_LIPOPROTEIN"/>
    <property type="match status" value="1"/>
</dbReference>
<dbReference type="Gene3D" id="3.30.1450.10">
    <property type="match status" value="1"/>
</dbReference>
<accession>A0ABS3NK19</accession>
<dbReference type="RefSeq" id="WP_208006498.1">
    <property type="nucleotide sequence ID" value="NZ_JAGDFX010000021.1"/>
</dbReference>
<reference evidence="5 6" key="1">
    <citation type="submission" date="2021-03" db="EMBL/GenBank/DDBJ databases">
        <title>Oceanisphaera sp. nov., isolated from the intestine.</title>
        <authorList>
            <person name="Zhao L.-H."/>
            <person name="Shi L.-F."/>
        </authorList>
    </citation>
    <scope>NUCLEOTIDE SEQUENCE [LARGE SCALE GENOMIC DNA]</scope>
    <source>
        <strain evidence="5 6">DM8</strain>
    </source>
</reference>
<organism evidence="5 6">
    <name type="scientific">Oceanisphaera pacifica</name>
    <dbReference type="NCBI Taxonomy" id="2818389"/>
    <lineage>
        <taxon>Bacteria</taxon>
        <taxon>Pseudomonadati</taxon>
        <taxon>Pseudomonadota</taxon>
        <taxon>Gammaproteobacteria</taxon>
        <taxon>Aeromonadales</taxon>
        <taxon>Aeromonadaceae</taxon>
        <taxon>Oceanisphaera</taxon>
    </lineage>
</organism>
<dbReference type="InterPro" id="IPR037873">
    <property type="entry name" value="BamE-like"/>
</dbReference>
<evidence type="ECO:0000256" key="1">
    <source>
        <dbReference type="ARBA" id="ARBA00022729"/>
    </source>
</evidence>
<feature type="chain" id="PRO_5045913438" evidence="3">
    <location>
        <begin position="23"/>
        <end position="121"/>
    </location>
</feature>
<comment type="caution">
    <text evidence="5">The sequence shown here is derived from an EMBL/GenBank/DDBJ whole genome shotgun (WGS) entry which is preliminary data.</text>
</comment>
<keyword evidence="6" id="KW-1185">Reference proteome</keyword>
<feature type="domain" description="Outer membrane protein assembly factor BamE" evidence="4">
    <location>
        <begin position="23"/>
        <end position="106"/>
    </location>
</feature>
<name>A0ABS3NK19_9GAMM</name>
<dbReference type="EMBL" id="JAGDFX010000021">
    <property type="protein sequence ID" value="MBO1520635.1"/>
    <property type="molecule type" value="Genomic_DNA"/>
</dbReference>
<protein>
    <submittedName>
        <fullName evidence="5">Outer membrane protein assembly factor BamE</fullName>
    </submittedName>
</protein>
<feature type="signal peptide" evidence="3">
    <location>
        <begin position="1"/>
        <end position="22"/>
    </location>
</feature>
<keyword evidence="2" id="KW-0472">Membrane</keyword>